<proteinExistence type="predicted"/>
<evidence type="ECO:0000259" key="6">
    <source>
        <dbReference type="PROSITE" id="PS51194"/>
    </source>
</evidence>
<feature type="domain" description="Helicase C-terminal" evidence="6">
    <location>
        <begin position="194"/>
        <end position="329"/>
    </location>
</feature>
<dbReference type="GO" id="GO:0016787">
    <property type="term" value="F:hydrolase activity"/>
    <property type="evidence" value="ECO:0007669"/>
    <property type="project" value="UniProtKB-KW"/>
</dbReference>
<keyword evidence="4" id="KW-0067">ATP-binding</keyword>
<reference evidence="7" key="1">
    <citation type="submission" date="2019-08" db="EMBL/GenBank/DDBJ databases">
        <authorList>
            <person name="Kucharzyk K."/>
            <person name="Murdoch R.W."/>
            <person name="Higgins S."/>
            <person name="Loffler F."/>
        </authorList>
    </citation>
    <scope>NUCLEOTIDE SEQUENCE</scope>
</reference>
<dbReference type="InterPro" id="IPR006474">
    <property type="entry name" value="Helicase_Cas3_CRISPR-ass_core"/>
</dbReference>
<dbReference type="SUPFAM" id="SSF52540">
    <property type="entry name" value="P-loop containing nucleoside triphosphate hydrolases"/>
    <property type="match status" value="1"/>
</dbReference>
<evidence type="ECO:0000256" key="5">
    <source>
        <dbReference type="ARBA" id="ARBA00023118"/>
    </source>
</evidence>
<keyword evidence="3" id="KW-0347">Helicase</keyword>
<name>A0A645BUK0_9ZZZZ</name>
<dbReference type="GO" id="GO:0003724">
    <property type="term" value="F:RNA helicase activity"/>
    <property type="evidence" value="ECO:0007669"/>
    <property type="project" value="TreeGrafter"/>
</dbReference>
<evidence type="ECO:0000313" key="7">
    <source>
        <dbReference type="EMBL" id="MPM66913.1"/>
    </source>
</evidence>
<dbReference type="Gene3D" id="3.40.50.300">
    <property type="entry name" value="P-loop containing nucleotide triphosphate hydrolases"/>
    <property type="match status" value="1"/>
</dbReference>
<dbReference type="SMART" id="SM00490">
    <property type="entry name" value="HELICc"/>
    <property type="match status" value="1"/>
</dbReference>
<dbReference type="AlphaFoldDB" id="A0A645BUK0"/>
<dbReference type="PANTHER" id="PTHR47959:SF16">
    <property type="entry name" value="CRISPR-ASSOCIATED NUCLEASE_HELICASE CAS3-RELATED"/>
    <property type="match status" value="1"/>
</dbReference>
<dbReference type="NCBIfam" id="TIGR01587">
    <property type="entry name" value="cas3_core"/>
    <property type="match status" value="1"/>
</dbReference>
<dbReference type="GO" id="GO:0051607">
    <property type="term" value="P:defense response to virus"/>
    <property type="evidence" value="ECO:0007669"/>
    <property type="project" value="UniProtKB-KW"/>
</dbReference>
<sequence>MQLNGQGRIFYILPFTASINAMYERLGNDIGKKEKVGLLHGKLTEYLESLVERTNPSISQEKRQYLTHKLKEDYRTIVTPVKVVTPFQLLKNIFGLKGFEKGIFEWVGGYFIFDEIYAYQPDVFAQIVVLIKIAVKYFRVKVFIMTATLPRFLKQEIERAVGDYAEIKANDELYDKFTRHRVVLHEGLLADNLNLIQWDLDKGKKVLVVCNTIEQSQQTYNTLFSSNKVLLHGGFNAVDRNTKERDLKEDDVQLLVGTQAIEVSLDIDYDVIYTEPAPIDALIQRFGRVNRKREKGICVCNVFKDRNKVDSSYIYTNQDIIDRSLEALSWFGESVLEKYLQRAIDFVYPNWDMKDKEEYDFVYDALTDMIKNQLSPFVYSQKSEDDFYSKFDGIKVLPTANELEFKSFLNKYEFVKAESLKVQISKKRFAGFINSRVIERKVHLFEAKNEDKIIQTSYFLIKRKYTNDLGLQIKEEDNINNDNLIL</sequence>
<dbReference type="InterPro" id="IPR001650">
    <property type="entry name" value="Helicase_C-like"/>
</dbReference>
<gene>
    <name evidence="7" type="ORF">SDC9_113826</name>
</gene>
<dbReference type="GO" id="GO:0005524">
    <property type="term" value="F:ATP binding"/>
    <property type="evidence" value="ECO:0007669"/>
    <property type="project" value="UniProtKB-KW"/>
</dbReference>
<evidence type="ECO:0000256" key="2">
    <source>
        <dbReference type="ARBA" id="ARBA00022801"/>
    </source>
</evidence>
<keyword evidence="5" id="KW-0051">Antiviral defense</keyword>
<accession>A0A645BUK0</accession>
<dbReference type="InterPro" id="IPR054712">
    <property type="entry name" value="Cas3-like_dom"/>
</dbReference>
<evidence type="ECO:0000256" key="3">
    <source>
        <dbReference type="ARBA" id="ARBA00022806"/>
    </source>
</evidence>
<keyword evidence="1" id="KW-0547">Nucleotide-binding</keyword>
<dbReference type="GO" id="GO:0005829">
    <property type="term" value="C:cytosol"/>
    <property type="evidence" value="ECO:0007669"/>
    <property type="project" value="TreeGrafter"/>
</dbReference>
<dbReference type="InterPro" id="IPR050079">
    <property type="entry name" value="DEAD_box_RNA_helicase"/>
</dbReference>
<dbReference type="PANTHER" id="PTHR47959">
    <property type="entry name" value="ATP-DEPENDENT RNA HELICASE RHLE-RELATED"/>
    <property type="match status" value="1"/>
</dbReference>
<dbReference type="EMBL" id="VSSQ01021372">
    <property type="protein sequence ID" value="MPM66913.1"/>
    <property type="molecule type" value="Genomic_DNA"/>
</dbReference>
<evidence type="ECO:0000256" key="1">
    <source>
        <dbReference type="ARBA" id="ARBA00022741"/>
    </source>
</evidence>
<organism evidence="7">
    <name type="scientific">bioreactor metagenome</name>
    <dbReference type="NCBI Taxonomy" id="1076179"/>
    <lineage>
        <taxon>unclassified sequences</taxon>
        <taxon>metagenomes</taxon>
        <taxon>ecological metagenomes</taxon>
    </lineage>
</organism>
<protein>
    <recommendedName>
        <fullName evidence="6">Helicase C-terminal domain-containing protein</fullName>
    </recommendedName>
</protein>
<comment type="caution">
    <text evidence="7">The sequence shown here is derived from an EMBL/GenBank/DDBJ whole genome shotgun (WGS) entry which is preliminary data.</text>
</comment>
<dbReference type="InterPro" id="IPR027417">
    <property type="entry name" value="P-loop_NTPase"/>
</dbReference>
<dbReference type="PROSITE" id="PS51194">
    <property type="entry name" value="HELICASE_CTER"/>
    <property type="match status" value="1"/>
</dbReference>
<dbReference type="Pfam" id="PF22590">
    <property type="entry name" value="Cas3-like_C_2"/>
    <property type="match status" value="1"/>
</dbReference>
<keyword evidence="2" id="KW-0378">Hydrolase</keyword>
<evidence type="ECO:0000256" key="4">
    <source>
        <dbReference type="ARBA" id="ARBA00022840"/>
    </source>
</evidence>